<feature type="compositionally biased region" description="Basic and acidic residues" evidence="1">
    <location>
        <begin position="1222"/>
        <end position="1233"/>
    </location>
</feature>
<keyword evidence="3" id="KW-1185">Reference proteome</keyword>
<evidence type="ECO:0000313" key="2">
    <source>
        <dbReference type="EMBL" id="KAJ0973890.1"/>
    </source>
</evidence>
<reference evidence="2" key="2">
    <citation type="journal article" date="2022" name="Hortic Res">
        <title>The genome of Dioscorea zingiberensis sheds light on the biosynthesis, origin and evolution of the medicinally important diosgenin saponins.</title>
        <authorList>
            <person name="Li Y."/>
            <person name="Tan C."/>
            <person name="Li Z."/>
            <person name="Guo J."/>
            <person name="Li S."/>
            <person name="Chen X."/>
            <person name="Wang C."/>
            <person name="Dai X."/>
            <person name="Yang H."/>
            <person name="Song W."/>
            <person name="Hou L."/>
            <person name="Xu J."/>
            <person name="Tong Z."/>
            <person name="Xu A."/>
            <person name="Yuan X."/>
            <person name="Wang W."/>
            <person name="Yang Q."/>
            <person name="Chen L."/>
            <person name="Sun Z."/>
            <person name="Wang K."/>
            <person name="Pan B."/>
            <person name="Chen J."/>
            <person name="Bao Y."/>
            <person name="Liu F."/>
            <person name="Qi X."/>
            <person name="Gang D.R."/>
            <person name="Wen J."/>
            <person name="Li J."/>
        </authorList>
    </citation>
    <scope>NUCLEOTIDE SEQUENCE</scope>
    <source>
        <strain evidence="2">Dzin_1.0</strain>
    </source>
</reference>
<dbReference type="OrthoDB" id="1926238at2759"/>
<feature type="region of interest" description="Disordered" evidence="1">
    <location>
        <begin position="1201"/>
        <end position="1233"/>
    </location>
</feature>
<feature type="compositionally biased region" description="Polar residues" evidence="1">
    <location>
        <begin position="976"/>
        <end position="985"/>
    </location>
</feature>
<dbReference type="Proteomes" id="UP001085076">
    <property type="component" value="Miscellaneous, Linkage group lg04"/>
</dbReference>
<dbReference type="EMBL" id="JAGGNH010000004">
    <property type="protein sequence ID" value="KAJ0973890.1"/>
    <property type="molecule type" value="Genomic_DNA"/>
</dbReference>
<comment type="caution">
    <text evidence="2">The sequence shown here is derived from an EMBL/GenBank/DDBJ whole genome shotgun (WGS) entry which is preliminary data.</text>
</comment>
<feature type="region of interest" description="Disordered" evidence="1">
    <location>
        <begin position="1025"/>
        <end position="1044"/>
    </location>
</feature>
<feature type="region of interest" description="Disordered" evidence="1">
    <location>
        <begin position="1099"/>
        <end position="1118"/>
    </location>
</feature>
<proteinExistence type="predicted"/>
<gene>
    <name evidence="2" type="ORF">J5N97_015855</name>
</gene>
<dbReference type="PANTHER" id="PTHR31267">
    <property type="entry name" value="DENTIN SIALOPHOSPHOPROTEIN-LIKE PROTEIN"/>
    <property type="match status" value="1"/>
</dbReference>
<evidence type="ECO:0000256" key="1">
    <source>
        <dbReference type="SAM" id="MobiDB-lite"/>
    </source>
</evidence>
<dbReference type="PANTHER" id="PTHR31267:SF2">
    <property type="entry name" value="EXPRESSED PROTEIN"/>
    <property type="match status" value="1"/>
</dbReference>
<feature type="compositionally biased region" description="Basic and acidic residues" evidence="1">
    <location>
        <begin position="650"/>
        <end position="662"/>
    </location>
</feature>
<evidence type="ECO:0000313" key="3">
    <source>
        <dbReference type="Proteomes" id="UP001085076"/>
    </source>
</evidence>
<organism evidence="2 3">
    <name type="scientific">Dioscorea zingiberensis</name>
    <dbReference type="NCBI Taxonomy" id="325984"/>
    <lineage>
        <taxon>Eukaryota</taxon>
        <taxon>Viridiplantae</taxon>
        <taxon>Streptophyta</taxon>
        <taxon>Embryophyta</taxon>
        <taxon>Tracheophyta</taxon>
        <taxon>Spermatophyta</taxon>
        <taxon>Magnoliopsida</taxon>
        <taxon>Liliopsida</taxon>
        <taxon>Dioscoreales</taxon>
        <taxon>Dioscoreaceae</taxon>
        <taxon>Dioscorea</taxon>
    </lineage>
</organism>
<feature type="region of interest" description="Disordered" evidence="1">
    <location>
        <begin position="644"/>
        <end position="683"/>
    </location>
</feature>
<name>A0A9D5HEW2_9LILI</name>
<feature type="compositionally biased region" description="Polar residues" evidence="1">
    <location>
        <begin position="663"/>
        <end position="676"/>
    </location>
</feature>
<feature type="compositionally biased region" description="Polar residues" evidence="1">
    <location>
        <begin position="1002"/>
        <end position="1018"/>
    </location>
</feature>
<accession>A0A9D5HEW2</accession>
<feature type="region of interest" description="Disordered" evidence="1">
    <location>
        <begin position="976"/>
        <end position="1019"/>
    </location>
</feature>
<sequence>MSQPQSRQQAGSNDLQLLQQHLMYKQLQEFQRHQQLQQLNQVSRQQNTASQLSTGAKQVTIDPLPTLLNGIPVSSQMFSGNMNWVQSSGSVMYGFPNGPFFPNDQGQVIRSMGFVPQQLDQSMYGTPVSSTRVSSNQYANFQGFINASNDVLEGGNRNSSQGEQPVFSEQGHTQDGAMIAKQGFQGNDLFVNAPNQNRISGMTPENIHQVAHQLQGFHVQENRNVEGQSDWSESVQDKIVVQTGASRVASSLDPTEEKLLFGNDNDAHWDTSFGRSNNSARGMHGNTLGGDYFGTFPTVQSGSWAALMLDALDASSSETGVQEEWSGLSSQKVQLSTGNHSALLNDNGKQQSWNNHFVQNASSLGSRSFALFNEAEASPSCHTAPNFQPSSTRFSYEHNDQVLGNMPNESYHQSSKDIEAKHLDQSQHQKQFVEGGLQEKMQSDNSPTGAWVGCTYEQLVNTVHHSGVKLNPTSSNGVWAAQQNMTSSNVSGQPGDKHAGWSMDDPVAPSSNDGLAFHGDRDRQWCARKVGTNGVMHTETDQDHSMHKAAGNPVDLTGGLESLKSHINSPSMRSRDSYSSTFHTSSKFKNIANKSGNQSTGIQHIRKSIRGVMFLFVLMFNTKGMKLLECTSIRIVIEFKPGTHPLRTTDFQRKSKDPEEAPSRSSIPYQDPTKSNPLDGRTTHWAQNKQMGQASQNMLELLQKVDQSRDNITSQFNYNHQRTQSEVPKAVASERYNSFPRYNQSSPLQVQLDQEVVNNENKWSEAAVSARSLPPAGETCHRENIDNNFKTSGHAQKEISQSCAPINSSTVSAHYLENQRQQSFSRATRDESIYQSANISSDPGSIAKHASHLGPTDDSCLGTFPDQSVQASMSNITGNTPSFRVPSSYGAHAPAASQFPSLHTSPSQSMNAGFSHLRRSGQQAHQSETKSASQPSLPGLPKQAGFSTILHNVCKNVSAQRILGVLPQKFASNIPQSMIPSTSCGDTKLWTPQKADDRSTKRGSSPAGSATCSGNSQEVLHGDPVTAACSPQIPSGKADGPSEVSNVQYEQDLAARHLSDGNPALPISSLVHPHQREISRGKQTQNTAYDSQAHVSFQKVASSRTGTGAYADTPKPSDVRQQNFSLLQQMQAMRSADSDLDRRVERINGTNGTELGSSQIDWKAAHMFTLGQNKVFRDSPDKEPQMSAHNSLPTDVKMLRFSSKDGDNKNPSTSSQGFGREASQETHTSGRHDLCNYFPTVSSNPALMGGSERPYISPQMAPSWFDQYGKTAEAANQQHSFSKASEAMENNMLKLRSDTGNLASLGQSTPVADANEAAPCYLDQNIVLRPKKRKCLMRLLPWHKEVSQGPQRRQDISTAELDWSQTSNRLIEKLLLPPAPAAILAAEANSSYESLTYFVARSALGDACSSISCSDGCSCTGVHRRNRWHGKSKTSEKGGDDIFSEVEGFVERCSKLENALSRLEKRSSLLDLRVECQDLERFAIINRLGKFHGRGQSDGVESSSAFDSAPRRIFPERYVTALSMTGDHPEGVLCFSL</sequence>
<feature type="compositionally biased region" description="Polar residues" evidence="1">
    <location>
        <begin position="898"/>
        <end position="912"/>
    </location>
</feature>
<feature type="region of interest" description="Disordered" evidence="1">
    <location>
        <begin position="836"/>
        <end position="866"/>
    </location>
</feature>
<feature type="compositionally biased region" description="Polar residues" evidence="1">
    <location>
        <begin position="920"/>
        <end position="936"/>
    </location>
</feature>
<feature type="region of interest" description="Disordered" evidence="1">
    <location>
        <begin position="894"/>
        <end position="940"/>
    </location>
</feature>
<protein>
    <submittedName>
        <fullName evidence="2">Uncharacterized protein</fullName>
    </submittedName>
</protein>
<reference evidence="2" key="1">
    <citation type="submission" date="2021-03" db="EMBL/GenBank/DDBJ databases">
        <authorList>
            <person name="Li Z."/>
            <person name="Yang C."/>
        </authorList>
    </citation>
    <scope>NUCLEOTIDE SEQUENCE</scope>
    <source>
        <strain evidence="2">Dzin_1.0</strain>
        <tissue evidence="2">Leaf</tissue>
    </source>
</reference>